<accession>A0A077QR11</accession>
<name>A0A077QR11_9BASI</name>
<feature type="region of interest" description="Disordered" evidence="1">
    <location>
        <begin position="49"/>
        <end position="95"/>
    </location>
</feature>
<protein>
    <submittedName>
        <fullName evidence="2">Uncharacterized protein</fullName>
    </submittedName>
</protein>
<dbReference type="AlphaFoldDB" id="A0A077QR11"/>
<sequence>MSAEVNTDAGAIDKGGAAQEVEEQMNIGSPGFGPRTRCFANLMEAAVATRRSVSGARRTGKVAKWQQQDEQYVGNAAKMSANPRGEGRKPRLGMK</sequence>
<organism evidence="2">
    <name type="scientific">Melanopsichium pennsylvanicum 4</name>
    <dbReference type="NCBI Taxonomy" id="1398559"/>
    <lineage>
        <taxon>Eukaryota</taxon>
        <taxon>Fungi</taxon>
        <taxon>Dikarya</taxon>
        <taxon>Basidiomycota</taxon>
        <taxon>Ustilaginomycotina</taxon>
        <taxon>Ustilaginomycetes</taxon>
        <taxon>Ustilaginales</taxon>
        <taxon>Ustilaginaceae</taxon>
        <taxon>Melanopsichium</taxon>
    </lineage>
</organism>
<evidence type="ECO:0000313" key="2">
    <source>
        <dbReference type="EMBL" id="CDI51885.1"/>
    </source>
</evidence>
<dbReference type="EMBL" id="HG529521">
    <property type="protein sequence ID" value="CDI51885.1"/>
    <property type="molecule type" value="Genomic_DNA"/>
</dbReference>
<proteinExistence type="predicted"/>
<reference evidence="2" key="1">
    <citation type="journal article" date="2014" name="Genome Biol. Evol.">
        <title>Gene Loss Rather Than Gene Gain Is Associated with a Host Jump from Monocots to Dicots in the Smut Fungus Melanopsichium pennsylvanicum.</title>
        <authorList>
            <person name="Sharma R."/>
            <person name="Mishra B."/>
            <person name="Runge F."/>
            <person name="Thines M."/>
        </authorList>
    </citation>
    <scope>NUCLEOTIDE SEQUENCE</scope>
    <source>
        <strain evidence="2">4</strain>
    </source>
</reference>
<feature type="region of interest" description="Disordered" evidence="1">
    <location>
        <begin position="1"/>
        <end position="32"/>
    </location>
</feature>
<evidence type="ECO:0000256" key="1">
    <source>
        <dbReference type="SAM" id="MobiDB-lite"/>
    </source>
</evidence>